<evidence type="ECO:0000313" key="3">
    <source>
        <dbReference type="EMBL" id="GBF99818.1"/>
    </source>
</evidence>
<dbReference type="SUPFAM" id="SSF81606">
    <property type="entry name" value="PP2C-like"/>
    <property type="match status" value="1"/>
</dbReference>
<dbReference type="SMART" id="SM00332">
    <property type="entry name" value="PP2Cc"/>
    <property type="match status" value="1"/>
</dbReference>
<dbReference type="CDD" id="cd00143">
    <property type="entry name" value="PP2Cc"/>
    <property type="match status" value="1"/>
</dbReference>
<dbReference type="AlphaFoldDB" id="A0A2V0PJ41"/>
<comment type="caution">
    <text evidence="3">The sequence shown here is derived from an EMBL/GenBank/DDBJ whole genome shotgun (WGS) entry which is preliminary data.</text>
</comment>
<sequence length="489" mass="48281">MLRAQVGAAPRAAALQRHSTQRRAVALAAPAAAAAQQRLQARARRLAPPGAGPAAPRGPAAAAPRALAGGAAAAAAAPSSTATASGPRLSEGRAAAALGLGTATANGPHEKNEDAAVIARLSRAQDPNASLDGGGPGPAAPAPAPAPGAGAGARGMRAHAYAPLSITAALAGCGLKSSDPASGNPGRGAHGARAVAAVSVAGIEDGGGGGGGAVLAHMAAVLDGHGGRGTAKWASRRLPHLVADQLARDPAGDLTAALSSALRSFERWWSDAMHDPAISRHGHDDSGSTACLALIAPAAGGWRLALANLGDSRALLVDADGGAEALSEMHNTGNPSELERLLAAGAQVVHPQAGAAEGGALADGHARFFPKGPIWGKRGLKVSRALGDVHFKRPTALVSTEPHCRELSLPLGGRHRLLLLLTDGVTDVLADGEVAALALAALARPQEERLPGLPAHDDDAQAAARAVVAAAAARDAAHDNMTCVAVVLG</sequence>
<dbReference type="GO" id="GO:0004722">
    <property type="term" value="F:protein serine/threonine phosphatase activity"/>
    <property type="evidence" value="ECO:0007669"/>
    <property type="project" value="InterPro"/>
</dbReference>
<feature type="region of interest" description="Disordered" evidence="1">
    <location>
        <begin position="38"/>
        <end position="63"/>
    </location>
</feature>
<dbReference type="PANTHER" id="PTHR13832:SF827">
    <property type="entry name" value="PROTEIN PHOSPHATASE 1L"/>
    <property type="match status" value="1"/>
</dbReference>
<accession>A0A2V0PJ41</accession>
<dbReference type="Pfam" id="PF00481">
    <property type="entry name" value="PP2C"/>
    <property type="match status" value="1"/>
</dbReference>
<gene>
    <name evidence="3" type="ORF">Rsub_12571</name>
</gene>
<dbReference type="Proteomes" id="UP000247498">
    <property type="component" value="Unassembled WGS sequence"/>
</dbReference>
<keyword evidence="4" id="KW-1185">Reference proteome</keyword>
<protein>
    <recommendedName>
        <fullName evidence="2">PPM-type phosphatase domain-containing protein</fullName>
    </recommendedName>
</protein>
<dbReference type="InParanoid" id="A0A2V0PJ41"/>
<dbReference type="Gene3D" id="3.60.40.10">
    <property type="entry name" value="PPM-type phosphatase domain"/>
    <property type="match status" value="1"/>
</dbReference>
<organism evidence="3 4">
    <name type="scientific">Raphidocelis subcapitata</name>
    <dbReference type="NCBI Taxonomy" id="307507"/>
    <lineage>
        <taxon>Eukaryota</taxon>
        <taxon>Viridiplantae</taxon>
        <taxon>Chlorophyta</taxon>
        <taxon>core chlorophytes</taxon>
        <taxon>Chlorophyceae</taxon>
        <taxon>CS clade</taxon>
        <taxon>Sphaeropleales</taxon>
        <taxon>Selenastraceae</taxon>
        <taxon>Raphidocelis</taxon>
    </lineage>
</organism>
<dbReference type="PANTHER" id="PTHR13832">
    <property type="entry name" value="PROTEIN PHOSPHATASE 2C"/>
    <property type="match status" value="1"/>
</dbReference>
<dbReference type="InterPro" id="IPR015655">
    <property type="entry name" value="PP2C"/>
</dbReference>
<proteinExistence type="predicted"/>
<dbReference type="InterPro" id="IPR036457">
    <property type="entry name" value="PPM-type-like_dom_sf"/>
</dbReference>
<evidence type="ECO:0000256" key="1">
    <source>
        <dbReference type="SAM" id="MobiDB-lite"/>
    </source>
</evidence>
<reference evidence="3 4" key="1">
    <citation type="journal article" date="2018" name="Sci. Rep.">
        <title>Raphidocelis subcapitata (=Pseudokirchneriella subcapitata) provides an insight into genome evolution and environmental adaptations in the Sphaeropleales.</title>
        <authorList>
            <person name="Suzuki S."/>
            <person name="Yamaguchi H."/>
            <person name="Nakajima N."/>
            <person name="Kawachi M."/>
        </authorList>
    </citation>
    <scope>NUCLEOTIDE SEQUENCE [LARGE SCALE GENOMIC DNA]</scope>
    <source>
        <strain evidence="3 4">NIES-35</strain>
    </source>
</reference>
<dbReference type="EMBL" id="BDRX01000174">
    <property type="protein sequence ID" value="GBF99818.1"/>
    <property type="molecule type" value="Genomic_DNA"/>
</dbReference>
<feature type="region of interest" description="Disordered" evidence="1">
    <location>
        <begin position="126"/>
        <end position="153"/>
    </location>
</feature>
<dbReference type="PROSITE" id="PS51746">
    <property type="entry name" value="PPM_2"/>
    <property type="match status" value="1"/>
</dbReference>
<evidence type="ECO:0000259" key="2">
    <source>
        <dbReference type="PROSITE" id="PS51746"/>
    </source>
</evidence>
<evidence type="ECO:0000313" key="4">
    <source>
        <dbReference type="Proteomes" id="UP000247498"/>
    </source>
</evidence>
<dbReference type="OrthoDB" id="10264738at2759"/>
<name>A0A2V0PJ41_9CHLO</name>
<feature type="domain" description="PPM-type phosphatase" evidence="2">
    <location>
        <begin position="194"/>
        <end position="488"/>
    </location>
</feature>
<dbReference type="InterPro" id="IPR001932">
    <property type="entry name" value="PPM-type_phosphatase-like_dom"/>
</dbReference>